<dbReference type="Proteomes" id="UP000007350">
    <property type="component" value="Unassembled WGS sequence"/>
</dbReference>
<evidence type="ECO:0000313" key="3">
    <source>
        <dbReference type="Proteomes" id="UP000007350"/>
    </source>
</evidence>
<sequence>MRGSIIVVLPQGVNLFVPQTTLVRPKDGIVPATTRDSFASPSLVSAGGVMAAFVEGHMDAEYQGGQLSKAFSSDVVAGYIDSAWNWSTLVGEVKKDTWRAHTVLGAAEGEEGLGVVLRPTTTTKGNEVFLHAGSSDVSYEGGCWREGGLELKLVVGDAANPTGGRQSGRIEWGDSKPLSKLISSASHEVDGRSSLLLVAQVL</sequence>
<comment type="caution">
    <text evidence="2">The sequence shown here is derived from an EMBL/GenBank/DDBJ whole genome shotgun (WGS) entry which is preliminary data.</text>
</comment>
<evidence type="ECO:0000313" key="2">
    <source>
        <dbReference type="EMBL" id="EKF38844.1"/>
    </source>
</evidence>
<dbReference type="Pfam" id="PF13859">
    <property type="entry name" value="BNR_3"/>
    <property type="match status" value="1"/>
</dbReference>
<gene>
    <name evidence="2" type="ORF">MOQ_000941</name>
</gene>
<proteinExistence type="predicted"/>
<reference evidence="2 3" key="1">
    <citation type="journal article" date="2012" name="BMC Genomics">
        <title>Comparative genomic analysis of human infective Trypanosoma cruzi lineages with the bat-restricted subspecies T. cruzi marinkellei.</title>
        <authorList>
            <person name="Franzen O."/>
            <person name="Talavera-Lopez C."/>
            <person name="Ochaya S."/>
            <person name="Butler C.E."/>
            <person name="Messenger L.A."/>
            <person name="Lewis M.D."/>
            <person name="Llewellyn M.S."/>
            <person name="Marinkelle C.J."/>
            <person name="Tyler K.M."/>
            <person name="Miles M.A."/>
            <person name="Andersson B."/>
        </authorList>
    </citation>
    <scope>NUCLEOTIDE SEQUENCE [LARGE SCALE GENOMIC DNA]</scope>
    <source>
        <strain evidence="2 3">B7</strain>
    </source>
</reference>
<dbReference type="InterPro" id="IPR036278">
    <property type="entry name" value="Sialidase_sf"/>
</dbReference>
<protein>
    <submittedName>
        <fullName evidence="2">Trans-sialidase, putative</fullName>
    </submittedName>
</protein>
<feature type="domain" description="Sialidase" evidence="1">
    <location>
        <begin position="41"/>
        <end position="182"/>
    </location>
</feature>
<accession>K2NM38</accession>
<dbReference type="AlphaFoldDB" id="K2NM38"/>
<dbReference type="InterPro" id="IPR011040">
    <property type="entry name" value="Sialidase"/>
</dbReference>
<keyword evidence="3" id="KW-1185">Reference proteome</keyword>
<organism evidence="2 3">
    <name type="scientific">Trypanosoma cruzi marinkellei</name>
    <dbReference type="NCBI Taxonomy" id="85056"/>
    <lineage>
        <taxon>Eukaryota</taxon>
        <taxon>Discoba</taxon>
        <taxon>Euglenozoa</taxon>
        <taxon>Kinetoplastea</taxon>
        <taxon>Metakinetoplastina</taxon>
        <taxon>Trypanosomatida</taxon>
        <taxon>Trypanosomatidae</taxon>
        <taxon>Trypanosoma</taxon>
        <taxon>Schizotrypanum</taxon>
    </lineage>
</organism>
<dbReference type="SUPFAM" id="SSF50939">
    <property type="entry name" value="Sialidases"/>
    <property type="match status" value="1"/>
</dbReference>
<evidence type="ECO:0000259" key="1">
    <source>
        <dbReference type="Pfam" id="PF13859"/>
    </source>
</evidence>
<name>K2NM38_TRYCR</name>
<dbReference type="EMBL" id="AHKC01004746">
    <property type="protein sequence ID" value="EKF38844.1"/>
    <property type="molecule type" value="Genomic_DNA"/>
</dbReference>
<dbReference type="Gene3D" id="2.120.10.10">
    <property type="match status" value="1"/>
</dbReference>